<evidence type="ECO:0000313" key="1">
    <source>
        <dbReference type="EMBL" id="NRS91977.1"/>
    </source>
</evidence>
<accession>A0A8J8G8N2</accession>
<organism evidence="1 2">
    <name type="scientific">Frigoriflavimonas asaccharolytica</name>
    <dbReference type="NCBI Taxonomy" id="2735899"/>
    <lineage>
        <taxon>Bacteria</taxon>
        <taxon>Pseudomonadati</taxon>
        <taxon>Bacteroidota</taxon>
        <taxon>Flavobacteriia</taxon>
        <taxon>Flavobacteriales</taxon>
        <taxon>Weeksellaceae</taxon>
        <taxon>Frigoriflavimonas</taxon>
    </lineage>
</organism>
<name>A0A8J8G8N2_9FLAO</name>
<reference evidence="1" key="1">
    <citation type="submission" date="2020-05" db="EMBL/GenBank/DDBJ databases">
        <title>Genomic Encyclopedia of Type Strains, Phase IV (KMG-V): Genome sequencing to study the core and pangenomes of soil and plant-associated prokaryotes.</title>
        <authorList>
            <person name="Whitman W."/>
        </authorList>
    </citation>
    <scope>NUCLEOTIDE SEQUENCE</scope>
    <source>
        <strain evidence="1">16F</strain>
    </source>
</reference>
<protein>
    <submittedName>
        <fullName evidence="1">Uncharacterized protein</fullName>
    </submittedName>
</protein>
<keyword evidence="2" id="KW-1185">Reference proteome</keyword>
<proteinExistence type="predicted"/>
<dbReference type="EMBL" id="JABSNO010000006">
    <property type="protein sequence ID" value="NRS91977.1"/>
    <property type="molecule type" value="Genomic_DNA"/>
</dbReference>
<comment type="caution">
    <text evidence="1">The sequence shown here is derived from an EMBL/GenBank/DDBJ whole genome shotgun (WGS) entry which is preliminary data.</text>
</comment>
<sequence length="65" mass="7695">MVLENSKDNEIILKIPADFDILGLQRIINYLKYKEIIKKSEATQEIADQLAEESKTNWWQENKDK</sequence>
<dbReference type="RefSeq" id="WP_173778598.1">
    <property type="nucleotide sequence ID" value="NZ_JABSNO010000006.1"/>
</dbReference>
<gene>
    <name evidence="1" type="ORF">HNQ03_001044</name>
</gene>
<dbReference type="Proteomes" id="UP000610746">
    <property type="component" value="Unassembled WGS sequence"/>
</dbReference>
<evidence type="ECO:0000313" key="2">
    <source>
        <dbReference type="Proteomes" id="UP000610746"/>
    </source>
</evidence>
<dbReference type="AlphaFoldDB" id="A0A8J8G8N2"/>